<organism evidence="2">
    <name type="scientific">freshwater metagenome</name>
    <dbReference type="NCBI Taxonomy" id="449393"/>
    <lineage>
        <taxon>unclassified sequences</taxon>
        <taxon>metagenomes</taxon>
        <taxon>ecological metagenomes</taxon>
    </lineage>
</organism>
<dbReference type="InterPro" id="IPR036390">
    <property type="entry name" value="WH_DNA-bd_sf"/>
</dbReference>
<accession>A0A6J5ZME7</accession>
<dbReference type="InterPro" id="IPR054105">
    <property type="entry name" value="WHD_NrtR"/>
</dbReference>
<name>A0A6J5ZME7_9ZZZZ</name>
<proteinExistence type="predicted"/>
<evidence type="ECO:0000313" key="2">
    <source>
        <dbReference type="EMBL" id="CAB4342698.1"/>
    </source>
</evidence>
<protein>
    <submittedName>
        <fullName evidence="2">Unannotated protein</fullName>
    </submittedName>
</protein>
<sequence>MLSVAHVATVPQHIAQDALSSSQVDLIVIRNNAFVFPNSQRDLPYEQREILTTAVANLRRRYLERPDPGKFLPKEFTLRDLRHVHEAVHGKKLQPDTFRRDMLPHLRETGKVEEGTVGRPARVFTT</sequence>
<dbReference type="Pfam" id="PF21906">
    <property type="entry name" value="WHD_NrtR"/>
    <property type="match status" value="1"/>
</dbReference>
<feature type="domain" description="NrtR DNA-binding winged helix" evidence="1">
    <location>
        <begin position="70"/>
        <end position="124"/>
    </location>
</feature>
<dbReference type="InterPro" id="IPR036388">
    <property type="entry name" value="WH-like_DNA-bd_sf"/>
</dbReference>
<evidence type="ECO:0000259" key="1">
    <source>
        <dbReference type="Pfam" id="PF21906"/>
    </source>
</evidence>
<dbReference type="SUPFAM" id="SSF46785">
    <property type="entry name" value="Winged helix' DNA-binding domain"/>
    <property type="match status" value="1"/>
</dbReference>
<dbReference type="Gene3D" id="1.10.10.10">
    <property type="entry name" value="Winged helix-like DNA-binding domain superfamily/Winged helix DNA-binding domain"/>
    <property type="match status" value="1"/>
</dbReference>
<dbReference type="EMBL" id="CAESAJ010000144">
    <property type="protein sequence ID" value="CAB4342698.1"/>
    <property type="molecule type" value="Genomic_DNA"/>
</dbReference>
<gene>
    <name evidence="2" type="ORF">UFOPK3770_01106</name>
</gene>
<dbReference type="AlphaFoldDB" id="A0A6J5ZME7"/>
<reference evidence="2" key="1">
    <citation type="submission" date="2020-05" db="EMBL/GenBank/DDBJ databases">
        <authorList>
            <person name="Chiriac C."/>
            <person name="Salcher M."/>
            <person name="Ghai R."/>
            <person name="Kavagutti S V."/>
        </authorList>
    </citation>
    <scope>NUCLEOTIDE SEQUENCE</scope>
</reference>